<dbReference type="RefSeq" id="WP_284056684.1">
    <property type="nucleotide sequence ID" value="NZ_JAMSLR010000004.1"/>
</dbReference>
<dbReference type="InterPro" id="IPR000358">
    <property type="entry name" value="RNR_small_fam"/>
</dbReference>
<dbReference type="GO" id="GO:0004748">
    <property type="term" value="F:ribonucleoside-diphosphate reductase activity, thioredoxin disulfide as acceptor"/>
    <property type="evidence" value="ECO:0007669"/>
    <property type="project" value="UniProtKB-EC"/>
</dbReference>
<keyword evidence="4" id="KW-1133">Transmembrane helix</keyword>
<feature type="transmembrane region" description="Helical" evidence="4">
    <location>
        <begin position="168"/>
        <end position="189"/>
    </location>
</feature>
<comment type="caution">
    <text evidence="5">The sequence shown here is derived from an EMBL/GenBank/DDBJ whole genome shotgun (WGS) entry which is preliminary data.</text>
</comment>
<sequence>MRTLFGGDPLAAVELFPLSHPWAYAHLQQGKHNTWFPEEVPLGEDARDWERLTPEDRHAISLLLGFFNPMESLVTHNLILAIYPYVTAPEARLYLARQIWEEANHSLAFEYVLKTLPVDRKRIFSAHRDEPAIRAKEDFLQRLTEEILRSRPDLSTRAGRETLLENLVGYYIVLEGIFFYSGFLLALSFRRRNLLKGLASIIDWVIKDESLHLSFGLHLITGFLDEYPETLTPELGRELRGLILQAVELERRYSEALLPRPLLGVSAELVQAYVEYVADRRLEELGLGTEFGTPNPAKWLATELDLPEQVNFFEAINTGYEVAVPRG</sequence>
<dbReference type="SUPFAM" id="SSF47240">
    <property type="entry name" value="Ferritin-like"/>
    <property type="match status" value="1"/>
</dbReference>
<comment type="similarity">
    <text evidence="1 2">Belongs to the ribonucleoside diphosphate reductase small chain family.</text>
</comment>
<feature type="binding site" evidence="3">
    <location>
        <position position="175"/>
    </location>
    <ligand>
        <name>Fe cation</name>
        <dbReference type="ChEBI" id="CHEBI:24875"/>
        <label>2</label>
    </ligand>
</feature>
<comment type="catalytic activity">
    <reaction evidence="2">
        <text>a 2'-deoxyribonucleoside 5'-diphosphate + [thioredoxin]-disulfide + H2O = a ribonucleoside 5'-diphosphate + [thioredoxin]-dithiol</text>
        <dbReference type="Rhea" id="RHEA:23252"/>
        <dbReference type="Rhea" id="RHEA-COMP:10698"/>
        <dbReference type="Rhea" id="RHEA-COMP:10700"/>
        <dbReference type="ChEBI" id="CHEBI:15377"/>
        <dbReference type="ChEBI" id="CHEBI:29950"/>
        <dbReference type="ChEBI" id="CHEBI:50058"/>
        <dbReference type="ChEBI" id="CHEBI:57930"/>
        <dbReference type="ChEBI" id="CHEBI:73316"/>
        <dbReference type="EC" id="1.17.4.1"/>
    </reaction>
</comment>
<dbReference type="CDD" id="cd01049">
    <property type="entry name" value="RNRR2"/>
    <property type="match status" value="1"/>
</dbReference>
<evidence type="ECO:0000256" key="1">
    <source>
        <dbReference type="ARBA" id="ARBA00009303"/>
    </source>
</evidence>
<feature type="binding site" evidence="3">
    <location>
        <position position="212"/>
    </location>
    <ligand>
        <name>Fe cation</name>
        <dbReference type="ChEBI" id="CHEBI:24875"/>
        <label>2</label>
    </ligand>
</feature>
<keyword evidence="2 5" id="KW-0560">Oxidoreductase</keyword>
<dbReference type="EC" id="1.17.4.1" evidence="2"/>
<accession>A0AA41WF15</accession>
<evidence type="ECO:0000256" key="4">
    <source>
        <dbReference type="SAM" id="Phobius"/>
    </source>
</evidence>
<keyword evidence="2 3" id="KW-0479">Metal-binding</keyword>
<feature type="binding site" evidence="3">
    <location>
        <position position="71"/>
    </location>
    <ligand>
        <name>Fe cation</name>
        <dbReference type="ChEBI" id="CHEBI:24875"/>
        <label>1</label>
    </ligand>
</feature>
<dbReference type="InterPro" id="IPR012348">
    <property type="entry name" value="RNR-like"/>
</dbReference>
<dbReference type="AlphaFoldDB" id="A0AA41WF15"/>
<dbReference type="GO" id="GO:0046872">
    <property type="term" value="F:metal ion binding"/>
    <property type="evidence" value="ECO:0007669"/>
    <property type="project" value="UniProtKB-KW"/>
</dbReference>
<keyword evidence="2 3" id="KW-0408">Iron</keyword>
<dbReference type="NCBIfam" id="NF007186">
    <property type="entry name" value="PRK09614.1-5"/>
    <property type="match status" value="1"/>
</dbReference>
<keyword evidence="4" id="KW-0812">Transmembrane</keyword>
<dbReference type="PIRSF" id="PIRSF000355">
    <property type="entry name" value="NrdB"/>
    <property type="match status" value="1"/>
</dbReference>
<organism evidence="5 6">
    <name type="scientific">Thermalbibacter longus</name>
    <dbReference type="NCBI Taxonomy" id="2951981"/>
    <lineage>
        <taxon>Bacteria</taxon>
        <taxon>Pseudomonadati</taxon>
        <taxon>Thermomicrobiota</taxon>
        <taxon>Thermomicrobia</taxon>
        <taxon>Thermomicrobiales</taxon>
        <taxon>Thermomicrobiaceae</taxon>
        <taxon>Thermalbibacter</taxon>
    </lineage>
</organism>
<dbReference type="Pfam" id="PF00268">
    <property type="entry name" value="Ribonuc_red_sm"/>
    <property type="match status" value="1"/>
</dbReference>
<gene>
    <name evidence="5" type="ORF">NET02_07095</name>
</gene>
<evidence type="ECO:0000313" key="5">
    <source>
        <dbReference type="EMBL" id="MCM8748903.1"/>
    </source>
</evidence>
<keyword evidence="4" id="KW-0472">Membrane</keyword>
<comment type="function">
    <text evidence="2">Provides the precursors necessary for DNA synthesis. Catalyzes the biosynthesis of deoxyribonucleotides from the corresponding ribonucleotides.</text>
</comment>
<dbReference type="InterPro" id="IPR033909">
    <property type="entry name" value="RNR_small"/>
</dbReference>
<proteinExistence type="inferred from homology"/>
<name>A0AA41WF15_9BACT</name>
<evidence type="ECO:0000256" key="2">
    <source>
        <dbReference type="PIRNR" id="PIRNR000355"/>
    </source>
</evidence>
<keyword evidence="6" id="KW-1185">Reference proteome</keyword>
<dbReference type="PANTHER" id="PTHR23409:SF18">
    <property type="entry name" value="RIBONUCLEOSIDE-DIPHOSPHATE REDUCTASE SUBUNIT M2"/>
    <property type="match status" value="1"/>
</dbReference>
<feature type="binding site" evidence="3">
    <location>
        <position position="209"/>
    </location>
    <ligand>
        <name>Fe cation</name>
        <dbReference type="ChEBI" id="CHEBI:24875"/>
        <label>2</label>
    </ligand>
</feature>
<dbReference type="Gene3D" id="1.10.620.20">
    <property type="entry name" value="Ribonucleotide Reductase, subunit A"/>
    <property type="match status" value="1"/>
</dbReference>
<dbReference type="EMBL" id="JAMSLR010000004">
    <property type="protein sequence ID" value="MCM8748903.1"/>
    <property type="molecule type" value="Genomic_DNA"/>
</dbReference>
<dbReference type="PANTHER" id="PTHR23409">
    <property type="entry name" value="RIBONUCLEOSIDE-DIPHOSPHATE REDUCTASE SMALL CHAIN"/>
    <property type="match status" value="1"/>
</dbReference>
<protein>
    <recommendedName>
        <fullName evidence="2">Ribonucleoside-diphosphate reductase subunit beta</fullName>
        <ecNumber evidence="2">1.17.4.1</ecNumber>
    </recommendedName>
</protein>
<dbReference type="InterPro" id="IPR009078">
    <property type="entry name" value="Ferritin-like_SF"/>
</dbReference>
<evidence type="ECO:0000313" key="6">
    <source>
        <dbReference type="Proteomes" id="UP001165306"/>
    </source>
</evidence>
<keyword evidence="2" id="KW-0215">Deoxyribonucleotide synthesis</keyword>
<evidence type="ECO:0000256" key="3">
    <source>
        <dbReference type="PIRSR" id="PIRSR000355-2"/>
    </source>
</evidence>
<dbReference type="Proteomes" id="UP001165306">
    <property type="component" value="Unassembled WGS sequence"/>
</dbReference>
<dbReference type="GO" id="GO:0009263">
    <property type="term" value="P:deoxyribonucleotide biosynthetic process"/>
    <property type="evidence" value="ECO:0007669"/>
    <property type="project" value="UniProtKB-KW"/>
</dbReference>
<feature type="binding site" evidence="3">
    <location>
        <position position="102"/>
    </location>
    <ligand>
        <name>Fe cation</name>
        <dbReference type="ChEBI" id="CHEBI:24875"/>
        <label>1</label>
    </ligand>
</feature>
<comment type="cofactor">
    <cofactor evidence="2 3">
        <name>Fe cation</name>
        <dbReference type="ChEBI" id="CHEBI:24875"/>
    </cofactor>
    <text evidence="2 3">Binds 2 iron ions per subunit.</text>
</comment>
<feature type="binding site" evidence="3">
    <location>
        <position position="105"/>
    </location>
    <ligand>
        <name>Fe cation</name>
        <dbReference type="ChEBI" id="CHEBI:24875"/>
        <label>1</label>
    </ligand>
</feature>
<reference evidence="5" key="1">
    <citation type="submission" date="2022-06" db="EMBL/GenBank/DDBJ databases">
        <title>CFH 74404 Thermomicrobiaceae sp.</title>
        <authorList>
            <person name="Ming H."/>
            <person name="Li W.-J."/>
            <person name="Zhao Z."/>
        </authorList>
    </citation>
    <scope>NUCLEOTIDE SEQUENCE</scope>
    <source>
        <strain evidence="5">CFH 74404</strain>
    </source>
</reference>
<feature type="binding site" evidence="3">
    <location>
        <position position="102"/>
    </location>
    <ligand>
        <name>Fe cation</name>
        <dbReference type="ChEBI" id="CHEBI:24875"/>
        <label>2</label>
    </ligand>
</feature>